<dbReference type="PANTHER" id="PTHR30329">
    <property type="entry name" value="STATOR ELEMENT OF FLAGELLAR MOTOR COMPLEX"/>
    <property type="match status" value="1"/>
</dbReference>
<dbReference type="EMBL" id="UPXX01000031">
    <property type="protein sequence ID" value="VBB46451.1"/>
    <property type="molecule type" value="Genomic_DNA"/>
</dbReference>
<accession>A0A653AEF2</accession>
<comment type="subcellular location">
    <subcellularLocation>
        <location evidence="1">Cell outer membrane</location>
    </subcellularLocation>
</comment>
<protein>
    <submittedName>
        <fullName evidence="8">OmpA/MotB domain protein</fullName>
    </submittedName>
</protein>
<organism evidence="8">
    <name type="scientific">Uncultured Desulfatiglans sp</name>
    <dbReference type="NCBI Taxonomy" id="1748965"/>
    <lineage>
        <taxon>Bacteria</taxon>
        <taxon>Pseudomonadati</taxon>
        <taxon>Thermodesulfobacteriota</taxon>
        <taxon>Desulfobacteria</taxon>
        <taxon>Desulfatiglandales</taxon>
        <taxon>Desulfatiglandaceae</taxon>
        <taxon>Desulfatiglans</taxon>
        <taxon>environmental samples</taxon>
    </lineage>
</organism>
<evidence type="ECO:0000259" key="7">
    <source>
        <dbReference type="PROSITE" id="PS51123"/>
    </source>
</evidence>
<evidence type="ECO:0000256" key="3">
    <source>
        <dbReference type="ARBA" id="ARBA00023237"/>
    </source>
</evidence>
<feature type="signal peptide" evidence="6">
    <location>
        <begin position="1"/>
        <end position="22"/>
    </location>
</feature>
<feature type="domain" description="OmpA-like" evidence="7">
    <location>
        <begin position="169"/>
        <end position="283"/>
    </location>
</feature>
<proteinExistence type="predicted"/>
<dbReference type="SUPFAM" id="SSF103088">
    <property type="entry name" value="OmpA-like"/>
    <property type="match status" value="1"/>
</dbReference>
<keyword evidence="3" id="KW-0998">Cell outer membrane</keyword>
<dbReference type="PANTHER" id="PTHR30329:SF21">
    <property type="entry name" value="LIPOPROTEIN YIAD-RELATED"/>
    <property type="match status" value="1"/>
</dbReference>
<reference evidence="8" key="1">
    <citation type="submission" date="2018-07" db="EMBL/GenBank/DDBJ databases">
        <authorList>
            <consortium name="Genoscope - CEA"/>
            <person name="William W."/>
        </authorList>
    </citation>
    <scope>NUCLEOTIDE SEQUENCE</scope>
    <source>
        <strain evidence="8">IK1</strain>
    </source>
</reference>
<dbReference type="Pfam" id="PF00691">
    <property type="entry name" value="OmpA"/>
    <property type="match status" value="1"/>
</dbReference>
<dbReference type="InterPro" id="IPR006664">
    <property type="entry name" value="OMP_bac"/>
</dbReference>
<evidence type="ECO:0000256" key="5">
    <source>
        <dbReference type="SAM" id="MobiDB-lite"/>
    </source>
</evidence>
<dbReference type="PRINTS" id="PR01021">
    <property type="entry name" value="OMPADOMAIN"/>
</dbReference>
<dbReference type="InterPro" id="IPR006665">
    <property type="entry name" value="OmpA-like"/>
</dbReference>
<evidence type="ECO:0000256" key="4">
    <source>
        <dbReference type="PROSITE-ProRule" id="PRU00473"/>
    </source>
</evidence>
<dbReference type="PROSITE" id="PS01068">
    <property type="entry name" value="OMPA_1"/>
    <property type="match status" value="1"/>
</dbReference>
<dbReference type="InterPro" id="IPR006690">
    <property type="entry name" value="OMPA-like_CS"/>
</dbReference>
<feature type="chain" id="PRO_5024801443" evidence="6">
    <location>
        <begin position="23"/>
        <end position="283"/>
    </location>
</feature>
<dbReference type="CDD" id="cd07185">
    <property type="entry name" value="OmpA_C-like"/>
    <property type="match status" value="1"/>
</dbReference>
<evidence type="ECO:0000256" key="1">
    <source>
        <dbReference type="ARBA" id="ARBA00004442"/>
    </source>
</evidence>
<dbReference type="AlphaFoldDB" id="A0A653AEF2"/>
<dbReference type="InterPro" id="IPR050330">
    <property type="entry name" value="Bact_OuterMem_StrucFunc"/>
</dbReference>
<name>A0A653AEF2_UNCDX</name>
<gene>
    <name evidence="8" type="ORF">TRIP_B40294</name>
</gene>
<keyword evidence="2 4" id="KW-0472">Membrane</keyword>
<sequence>MNCLKWMFLSVLLVFFSVSVYAQGIKEHPLIRPFPGSILAENMSKHKNFDAYEFYYLNETTKKREKKTVKGEYWRLLYEVRTSSGDRVKTISKLEFFENYRAAAEEKGGRVVYEDGGQMVVTIPRDDGGVTWLRVSGTANLGQQDLIIVDEEPFKKSLTFGPAEMKAALDAEGRIQLYGIFFDLDKATLQPESTKQLQHLVTLLKDNPDLTLEVQGHTDDQGSDDYNLKLSQRRAETVVAYLGLFDIDTSRLVPKGYGESKPVMPNSTEEARAKNRRVELVKR</sequence>
<feature type="compositionally biased region" description="Basic and acidic residues" evidence="5">
    <location>
        <begin position="269"/>
        <end position="283"/>
    </location>
</feature>
<evidence type="ECO:0000256" key="2">
    <source>
        <dbReference type="ARBA" id="ARBA00023136"/>
    </source>
</evidence>
<feature type="region of interest" description="Disordered" evidence="5">
    <location>
        <begin position="258"/>
        <end position="283"/>
    </location>
</feature>
<dbReference type="Gene3D" id="3.30.1330.60">
    <property type="entry name" value="OmpA-like domain"/>
    <property type="match status" value="1"/>
</dbReference>
<evidence type="ECO:0000313" key="8">
    <source>
        <dbReference type="EMBL" id="VBB46451.1"/>
    </source>
</evidence>
<dbReference type="GO" id="GO:0009279">
    <property type="term" value="C:cell outer membrane"/>
    <property type="evidence" value="ECO:0007669"/>
    <property type="project" value="UniProtKB-SubCell"/>
</dbReference>
<dbReference type="PROSITE" id="PS51123">
    <property type="entry name" value="OMPA_2"/>
    <property type="match status" value="1"/>
</dbReference>
<keyword evidence="6" id="KW-0732">Signal</keyword>
<evidence type="ECO:0000256" key="6">
    <source>
        <dbReference type="SAM" id="SignalP"/>
    </source>
</evidence>
<dbReference type="InterPro" id="IPR036737">
    <property type="entry name" value="OmpA-like_sf"/>
</dbReference>